<feature type="region of interest" description="Disordered" evidence="3">
    <location>
        <begin position="1126"/>
        <end position="1160"/>
    </location>
</feature>
<dbReference type="GO" id="GO:0005546">
    <property type="term" value="F:phosphatidylinositol-4,5-bisphosphate binding"/>
    <property type="evidence" value="ECO:0007669"/>
    <property type="project" value="TreeGrafter"/>
</dbReference>
<evidence type="ECO:0000256" key="1">
    <source>
        <dbReference type="ARBA" id="ARBA00022737"/>
    </source>
</evidence>
<feature type="compositionally biased region" description="Low complexity" evidence="3">
    <location>
        <begin position="653"/>
        <end position="664"/>
    </location>
</feature>
<organism evidence="4 5">
    <name type="scientific">Galerina marginata (strain CBS 339.88)</name>
    <dbReference type="NCBI Taxonomy" id="685588"/>
    <lineage>
        <taxon>Eukaryota</taxon>
        <taxon>Fungi</taxon>
        <taxon>Dikarya</taxon>
        <taxon>Basidiomycota</taxon>
        <taxon>Agaricomycotina</taxon>
        <taxon>Agaricomycetes</taxon>
        <taxon>Agaricomycetidae</taxon>
        <taxon>Agaricales</taxon>
        <taxon>Agaricineae</taxon>
        <taxon>Strophariaceae</taxon>
        <taxon>Galerina</taxon>
    </lineage>
</organism>
<evidence type="ECO:0000313" key="4">
    <source>
        <dbReference type="EMBL" id="KDR75771.1"/>
    </source>
</evidence>
<feature type="region of interest" description="Disordered" evidence="3">
    <location>
        <begin position="154"/>
        <end position="191"/>
    </location>
</feature>
<feature type="compositionally biased region" description="Polar residues" evidence="3">
    <location>
        <begin position="467"/>
        <end position="496"/>
    </location>
</feature>
<dbReference type="EMBL" id="KL142380">
    <property type="protein sequence ID" value="KDR75771.1"/>
    <property type="molecule type" value="Genomic_DNA"/>
</dbReference>
<feature type="region of interest" description="Disordered" evidence="3">
    <location>
        <begin position="231"/>
        <end position="350"/>
    </location>
</feature>
<feature type="region of interest" description="Disordered" evidence="3">
    <location>
        <begin position="407"/>
        <end position="499"/>
    </location>
</feature>
<feature type="region of interest" description="Disordered" evidence="3">
    <location>
        <begin position="57"/>
        <end position="142"/>
    </location>
</feature>
<evidence type="ECO:0000256" key="2">
    <source>
        <dbReference type="SAM" id="Coils"/>
    </source>
</evidence>
<reference evidence="5" key="1">
    <citation type="journal article" date="2014" name="Proc. Natl. Acad. Sci. U.S.A.">
        <title>Extensive sampling of basidiomycete genomes demonstrates inadequacy of the white-rot/brown-rot paradigm for wood decay fungi.</title>
        <authorList>
            <person name="Riley R."/>
            <person name="Salamov A.A."/>
            <person name="Brown D.W."/>
            <person name="Nagy L.G."/>
            <person name="Floudas D."/>
            <person name="Held B.W."/>
            <person name="Levasseur A."/>
            <person name="Lombard V."/>
            <person name="Morin E."/>
            <person name="Otillar R."/>
            <person name="Lindquist E.A."/>
            <person name="Sun H."/>
            <person name="LaButti K.M."/>
            <person name="Schmutz J."/>
            <person name="Jabbour D."/>
            <person name="Luo H."/>
            <person name="Baker S.E."/>
            <person name="Pisabarro A.G."/>
            <person name="Walton J.D."/>
            <person name="Blanchette R.A."/>
            <person name="Henrissat B."/>
            <person name="Martin F."/>
            <person name="Cullen D."/>
            <person name="Hibbett D.S."/>
            <person name="Grigoriev I.V."/>
        </authorList>
    </citation>
    <scope>NUCLEOTIDE SEQUENCE [LARGE SCALE GENOMIC DNA]</scope>
    <source>
        <strain evidence="5">CBS 339.88</strain>
    </source>
</reference>
<feature type="compositionally biased region" description="Low complexity" evidence="3">
    <location>
        <begin position="429"/>
        <end position="441"/>
    </location>
</feature>
<feature type="compositionally biased region" description="Basic and acidic residues" evidence="3">
    <location>
        <begin position="98"/>
        <end position="114"/>
    </location>
</feature>
<feature type="region of interest" description="Disordered" evidence="3">
    <location>
        <begin position="1058"/>
        <end position="1113"/>
    </location>
</feature>
<feature type="compositionally biased region" description="Polar residues" evidence="3">
    <location>
        <begin position="1131"/>
        <end position="1141"/>
    </location>
</feature>
<protein>
    <recommendedName>
        <fullName evidence="6">Gelsolin-like domain-containing protein</fullName>
    </recommendedName>
</protein>
<accession>A0A067SY00</accession>
<keyword evidence="5" id="KW-1185">Reference proteome</keyword>
<dbReference type="GO" id="GO:0051014">
    <property type="term" value="P:actin filament severing"/>
    <property type="evidence" value="ECO:0007669"/>
    <property type="project" value="TreeGrafter"/>
</dbReference>
<dbReference type="Gene3D" id="3.40.20.10">
    <property type="entry name" value="Severin"/>
    <property type="match status" value="2"/>
</dbReference>
<name>A0A067SY00_GALM3</name>
<feature type="compositionally biased region" description="Low complexity" evidence="3">
    <location>
        <begin position="83"/>
        <end position="93"/>
    </location>
</feature>
<feature type="compositionally biased region" description="Low complexity" evidence="3">
    <location>
        <begin position="687"/>
        <end position="711"/>
    </location>
</feature>
<feature type="compositionally biased region" description="Low complexity" evidence="3">
    <location>
        <begin position="861"/>
        <end position="871"/>
    </location>
</feature>
<evidence type="ECO:0000256" key="3">
    <source>
        <dbReference type="SAM" id="MobiDB-lite"/>
    </source>
</evidence>
<dbReference type="GO" id="GO:0005737">
    <property type="term" value="C:cytoplasm"/>
    <property type="evidence" value="ECO:0007669"/>
    <property type="project" value="TreeGrafter"/>
</dbReference>
<dbReference type="SMART" id="SM00262">
    <property type="entry name" value="GEL"/>
    <property type="match status" value="1"/>
</dbReference>
<keyword evidence="2" id="KW-0175">Coiled coil</keyword>
<feature type="region of interest" description="Disordered" evidence="3">
    <location>
        <begin position="1"/>
        <end position="21"/>
    </location>
</feature>
<feature type="compositionally biased region" description="Polar residues" evidence="3">
    <location>
        <begin position="1"/>
        <end position="10"/>
    </location>
</feature>
<gene>
    <name evidence="4" type="ORF">GALMADRAFT_226417</name>
</gene>
<keyword evidence="1" id="KW-0677">Repeat</keyword>
<dbReference type="GO" id="GO:0051016">
    <property type="term" value="P:barbed-end actin filament capping"/>
    <property type="evidence" value="ECO:0007669"/>
    <property type="project" value="TreeGrafter"/>
</dbReference>
<dbReference type="GO" id="GO:0015629">
    <property type="term" value="C:actin cytoskeleton"/>
    <property type="evidence" value="ECO:0007669"/>
    <property type="project" value="TreeGrafter"/>
</dbReference>
<dbReference type="InterPro" id="IPR029006">
    <property type="entry name" value="ADF-H/Gelsolin-like_dom_sf"/>
</dbReference>
<sequence length="1640" mass="179485">MDSSFSVTSRRSYDIPKPETGLAEWTSKIKALQREVDADEEAEQKRLEEEIAAARQARLRRKSGMGAASRVDNLDMSMDKEPSSFSNSNNSNNTSGKDIPKSAAERENDQDTALRKIMARNEVYNPDKIATSTPSASEKSDSVSLAAFIGGRATGPRLNRHAPQQDANDPTQFIQPDLSAPHPVFGRGGVAMPGMAAKKPIPAVGSESFERYRPSSSPAVKPTSYLASSYLERIDPSTKRENSTIQSHSHTGIAKPVSPLMIQKHSDSIGPANPNSSVNAERDTLRNQKPSSDSPRPISTSTSSSYLPKSEETVSREPSPQPLKSIDTFRSNQNTFSSNPRPISSLGPTSYVAKREEAIIRDPSPLPTKSVNAFRSNQKAFASSPKPAPSFASPSYLPKEDAIVRDQSPLLTKSADTFRSNQNTFNSNPKSTPLLTSPSYLSKKEDSNVRDLSPFPTKPADSFRPAFTTTSKPLPSYLGTTKAKNVSGRGTDSPSFAETPLHRLMDRNNVFNPDKIEVESPRKSVAERAQSVSLAAFMGGSATGPRLNRHAPQPDAHDPTQFMQPDTSVPHPVFGRGGVAMPGMATRRKTTPPNELGSEDSERYRPSLSTKATWPPTPSTHSEKVEERPVSPQKSGNRERTTSAPSTQLPHVSASQSSGGWFSSNKVAGRQSPEKERVSVSSRDRSTSGPSYPQSSSSYSSPSRSSVSTPSLARPIQPIPKSSSLSPQIPTTASPAFQKPPPPKDLTPSISRLQGRGFVQNMVKASAQFESPPSPSLSSDKSRPNSAGGRKGSVLDRWQPAPRSSSPTKSSFPSNPNAMKRSSTQEPARSPIHKQHITNSSPFPGNGVHVIKSTASMPSLAKTASSTTSKSFAEEPTQIPTEPYQRPRTPGLGSATTMVLIKPSRSSSDLTQLPHVDELGVKNQSRQGYRKDIAQSHIPTEIPPSSTKPLIHPTKERARKPRKRHSVQNLSEVETSFLVDSSQTILAQDSPLVPPPQQIETLYQPRTVISDNDGPVRQTANVDLTAPKEVENGGTVCTTSNSPPISVKLSVAVQKFEQAPTDSHDPIERTPSPIPEGLSPIEFSRPKTPEPPVKPTSVALSPMKHSRIPSTGNRPTVMEVAQTLIDRPSDDQYSNQSNDYTNPEERTSFVEPTARPRSNLSQIQAEKRKSSYERYSAIILPSLKEETTPAPSPAGTLTRPRNQVDVLFINDEESPIIKVGPLDQVEIHPPNNSINDLALPSEEAEAPFPNVDLSNLCKPDQPQLSRPTSDNQSISVEVLVVTGTTATPLSKNLDVFYDSEILAIIHRTKSKSSGLASTSIWCWLGRKSILGDREERKIHELAKRYGTNARIIHQLAEPPELIQVLGGRLAIRQGTRTHWSSENTTMHLIRSFRGVVVIDEHDLNVKNLCSAFSYCVTILGSVYVWHGRGSTLEERKAALQYANTFSADAVTPLVLLEGEDDNDEMFWMILGDEDYARADYWQWRKASPVTDPSVWRVDADNSNTPVSAVEFISMEQDLQKSVYVINCLWEFFVLVGKGARGNRRDIRFALDLVKKMSNKVSSSRPYVPTVHVLILPSQIPLDLEMGIRDLDEAWSNDGEIPDHMNLLHYSEAVDHLSTYTWEQGALKEHNMLPLGIGPCP</sequence>
<evidence type="ECO:0008006" key="6">
    <source>
        <dbReference type="Google" id="ProtNLM"/>
    </source>
</evidence>
<evidence type="ECO:0000313" key="5">
    <source>
        <dbReference type="Proteomes" id="UP000027222"/>
    </source>
</evidence>
<dbReference type="STRING" id="685588.A0A067SY00"/>
<feature type="region of interest" description="Disordered" evidence="3">
    <location>
        <begin position="539"/>
        <end position="969"/>
    </location>
</feature>
<feature type="compositionally biased region" description="Basic and acidic residues" evidence="3">
    <location>
        <begin position="672"/>
        <end position="686"/>
    </location>
</feature>
<feature type="compositionally biased region" description="Basic and acidic residues" evidence="3">
    <location>
        <begin position="232"/>
        <end position="242"/>
    </location>
</feature>
<feature type="compositionally biased region" description="Basic residues" evidence="3">
    <location>
        <begin position="957"/>
        <end position="966"/>
    </location>
</feature>
<dbReference type="Proteomes" id="UP000027222">
    <property type="component" value="Unassembled WGS sequence"/>
</dbReference>
<dbReference type="PANTHER" id="PTHR11977">
    <property type="entry name" value="VILLIN"/>
    <property type="match status" value="1"/>
</dbReference>
<dbReference type="SUPFAM" id="SSF55753">
    <property type="entry name" value="Actin depolymerizing proteins"/>
    <property type="match status" value="1"/>
</dbReference>
<feature type="coiled-coil region" evidence="2">
    <location>
        <begin position="22"/>
        <end position="57"/>
    </location>
</feature>
<dbReference type="OrthoDB" id="6375767at2759"/>
<feature type="compositionally biased region" description="Polar residues" evidence="3">
    <location>
        <begin position="328"/>
        <end position="348"/>
    </location>
</feature>
<proteinExistence type="predicted"/>
<dbReference type="PANTHER" id="PTHR11977:SF51">
    <property type="entry name" value="PROTEIN FLIGHTLESS-1 HOMOLOG"/>
    <property type="match status" value="1"/>
</dbReference>
<feature type="compositionally biased region" description="Low complexity" evidence="3">
    <location>
        <begin position="800"/>
        <end position="816"/>
    </location>
</feature>
<feature type="compositionally biased region" description="Low complexity" evidence="3">
    <location>
        <begin position="290"/>
        <end position="308"/>
    </location>
</feature>
<dbReference type="GO" id="GO:0008154">
    <property type="term" value="P:actin polymerization or depolymerization"/>
    <property type="evidence" value="ECO:0007669"/>
    <property type="project" value="TreeGrafter"/>
</dbReference>
<feature type="compositionally biased region" description="Polar residues" evidence="3">
    <location>
        <begin position="720"/>
        <end position="735"/>
    </location>
</feature>
<feature type="compositionally biased region" description="Polar residues" evidence="3">
    <location>
        <begin position="409"/>
        <end position="428"/>
    </location>
</feature>
<dbReference type="GO" id="GO:0051015">
    <property type="term" value="F:actin filament binding"/>
    <property type="evidence" value="ECO:0007669"/>
    <property type="project" value="InterPro"/>
</dbReference>
<dbReference type="HOGENOM" id="CLU_003265_0_0_1"/>
<feature type="compositionally biased region" description="Polar residues" evidence="3">
    <location>
        <begin position="165"/>
        <end position="174"/>
    </location>
</feature>
<dbReference type="InterPro" id="IPR007122">
    <property type="entry name" value="Villin/Gelsolin"/>
</dbReference>